<dbReference type="Pfam" id="PF13545">
    <property type="entry name" value="HTH_Crp_2"/>
    <property type="match status" value="1"/>
</dbReference>
<dbReference type="InterPro" id="IPR036388">
    <property type="entry name" value="WH-like_DNA-bd_sf"/>
</dbReference>
<keyword evidence="1" id="KW-0805">Transcription regulation</keyword>
<dbReference type="Gene3D" id="1.10.10.10">
    <property type="entry name" value="Winged helix-like DNA-binding domain superfamily/Winged helix DNA-binding domain"/>
    <property type="match status" value="1"/>
</dbReference>
<evidence type="ECO:0000259" key="4">
    <source>
        <dbReference type="PROSITE" id="PS50042"/>
    </source>
</evidence>
<protein>
    <submittedName>
        <fullName evidence="6">Crp/Fnr family transcriptional regulator</fullName>
    </submittedName>
</protein>
<dbReference type="GO" id="GO:0003677">
    <property type="term" value="F:DNA binding"/>
    <property type="evidence" value="ECO:0007669"/>
    <property type="project" value="UniProtKB-KW"/>
</dbReference>
<evidence type="ECO:0000256" key="3">
    <source>
        <dbReference type="ARBA" id="ARBA00023163"/>
    </source>
</evidence>
<dbReference type="GO" id="GO:0003700">
    <property type="term" value="F:DNA-binding transcription factor activity"/>
    <property type="evidence" value="ECO:0007669"/>
    <property type="project" value="TreeGrafter"/>
</dbReference>
<dbReference type="SUPFAM" id="SSF51206">
    <property type="entry name" value="cAMP-binding domain-like"/>
    <property type="match status" value="1"/>
</dbReference>
<gene>
    <name evidence="6" type="ORF">E0L93_06610</name>
</gene>
<dbReference type="InterPro" id="IPR036390">
    <property type="entry name" value="WH_DNA-bd_sf"/>
</dbReference>
<dbReference type="Pfam" id="PF00027">
    <property type="entry name" value="cNMP_binding"/>
    <property type="match status" value="1"/>
</dbReference>
<accession>A0A4R1BKY5</accession>
<name>A0A4R1BKY5_9ACTN</name>
<dbReference type="InterPro" id="IPR014710">
    <property type="entry name" value="RmlC-like_jellyroll"/>
</dbReference>
<dbReference type="InterPro" id="IPR050397">
    <property type="entry name" value="Env_Response_Regulators"/>
</dbReference>
<sequence length="275" mass="30039">MQNRPAWRIKGDDVCVAHTPDGGLMSRETAPPAWTRQPGARCRAIEHLTRLEGLQEFETFAGLGEEFFQALAGAVTALEVGEGTSIYREGEPSGSVYLLREGRIKLYRTSRRGRAQILNVLGDGSVLGLSASLEGEPRSHGATALTDCGLYVIFHNELTDIMQRFPGASVRLSRVLAREVRELEELVGDLVFHSAPQRVARMLLKLATEEGRVTKQGVVFEPSLSRHEMAEATGISREALSRTLSRLAREGILALDGKSIIILEPAGLRARTGDP</sequence>
<dbReference type="SMART" id="SM00419">
    <property type="entry name" value="HTH_CRP"/>
    <property type="match status" value="1"/>
</dbReference>
<proteinExistence type="predicted"/>
<dbReference type="PANTHER" id="PTHR24567">
    <property type="entry name" value="CRP FAMILY TRANSCRIPTIONAL REGULATORY PROTEIN"/>
    <property type="match status" value="1"/>
</dbReference>
<keyword evidence="3" id="KW-0804">Transcription</keyword>
<dbReference type="AlphaFoldDB" id="A0A4R1BKY5"/>
<dbReference type="CDD" id="cd00038">
    <property type="entry name" value="CAP_ED"/>
    <property type="match status" value="1"/>
</dbReference>
<dbReference type="InterPro" id="IPR018490">
    <property type="entry name" value="cNMP-bd_dom_sf"/>
</dbReference>
<dbReference type="PANTHER" id="PTHR24567:SF74">
    <property type="entry name" value="HTH-TYPE TRANSCRIPTIONAL REGULATOR ARCR"/>
    <property type="match status" value="1"/>
</dbReference>
<dbReference type="InterPro" id="IPR012318">
    <property type="entry name" value="HTH_CRP"/>
</dbReference>
<dbReference type="PROSITE" id="PS50042">
    <property type="entry name" value="CNMP_BINDING_3"/>
    <property type="match status" value="1"/>
</dbReference>
<evidence type="ECO:0000259" key="5">
    <source>
        <dbReference type="PROSITE" id="PS51063"/>
    </source>
</evidence>
<dbReference type="EMBL" id="SKBU01000013">
    <property type="protein sequence ID" value="TCJ18085.1"/>
    <property type="molecule type" value="Genomic_DNA"/>
</dbReference>
<dbReference type="SUPFAM" id="SSF46785">
    <property type="entry name" value="Winged helix' DNA-binding domain"/>
    <property type="match status" value="1"/>
</dbReference>
<evidence type="ECO:0000313" key="6">
    <source>
        <dbReference type="EMBL" id="TCJ18085.1"/>
    </source>
</evidence>
<organism evidence="6 7">
    <name type="scientific">Rubrobacter taiwanensis</name>
    <dbReference type="NCBI Taxonomy" id="185139"/>
    <lineage>
        <taxon>Bacteria</taxon>
        <taxon>Bacillati</taxon>
        <taxon>Actinomycetota</taxon>
        <taxon>Rubrobacteria</taxon>
        <taxon>Rubrobacterales</taxon>
        <taxon>Rubrobacteraceae</taxon>
        <taxon>Rubrobacter</taxon>
    </lineage>
</organism>
<feature type="domain" description="Cyclic nucleotide-binding" evidence="4">
    <location>
        <begin position="59"/>
        <end position="162"/>
    </location>
</feature>
<evidence type="ECO:0000256" key="1">
    <source>
        <dbReference type="ARBA" id="ARBA00023015"/>
    </source>
</evidence>
<evidence type="ECO:0000256" key="2">
    <source>
        <dbReference type="ARBA" id="ARBA00023125"/>
    </source>
</evidence>
<dbReference type="PROSITE" id="PS51063">
    <property type="entry name" value="HTH_CRP_2"/>
    <property type="match status" value="1"/>
</dbReference>
<keyword evidence="2" id="KW-0238">DNA-binding</keyword>
<dbReference type="SMART" id="SM00100">
    <property type="entry name" value="cNMP"/>
    <property type="match status" value="1"/>
</dbReference>
<reference evidence="6 7" key="1">
    <citation type="submission" date="2019-03" db="EMBL/GenBank/DDBJ databases">
        <title>Whole genome sequence of a novel Rubrobacter taiwanensis strain, isolated from Yellowstone National Park.</title>
        <authorList>
            <person name="Freed S."/>
            <person name="Ramaley R.F."/>
            <person name="Kyndt J.A."/>
        </authorList>
    </citation>
    <scope>NUCLEOTIDE SEQUENCE [LARGE SCALE GENOMIC DNA]</scope>
    <source>
        <strain evidence="6 7">Yellowstone</strain>
    </source>
</reference>
<keyword evidence="7" id="KW-1185">Reference proteome</keyword>
<dbReference type="GO" id="GO:0005829">
    <property type="term" value="C:cytosol"/>
    <property type="evidence" value="ECO:0007669"/>
    <property type="project" value="TreeGrafter"/>
</dbReference>
<dbReference type="CDD" id="cd00092">
    <property type="entry name" value="HTH_CRP"/>
    <property type="match status" value="1"/>
</dbReference>
<evidence type="ECO:0000313" key="7">
    <source>
        <dbReference type="Proteomes" id="UP000295244"/>
    </source>
</evidence>
<feature type="domain" description="HTH crp-type" evidence="5">
    <location>
        <begin position="193"/>
        <end position="266"/>
    </location>
</feature>
<dbReference type="Proteomes" id="UP000295244">
    <property type="component" value="Unassembled WGS sequence"/>
</dbReference>
<comment type="caution">
    <text evidence="6">The sequence shown here is derived from an EMBL/GenBank/DDBJ whole genome shotgun (WGS) entry which is preliminary data.</text>
</comment>
<dbReference type="OrthoDB" id="892842at2"/>
<dbReference type="Gene3D" id="2.60.120.10">
    <property type="entry name" value="Jelly Rolls"/>
    <property type="match status" value="1"/>
</dbReference>
<dbReference type="InterPro" id="IPR000595">
    <property type="entry name" value="cNMP-bd_dom"/>
</dbReference>